<keyword evidence="1" id="KW-0812">Transmembrane</keyword>
<keyword evidence="3" id="KW-1185">Reference proteome</keyword>
<dbReference type="EMBL" id="JAHUTJ010075214">
    <property type="protein sequence ID" value="MED6294080.1"/>
    <property type="molecule type" value="Genomic_DNA"/>
</dbReference>
<feature type="non-terminal residue" evidence="2">
    <location>
        <position position="1"/>
    </location>
</feature>
<dbReference type="SUPFAM" id="SSF53822">
    <property type="entry name" value="Periplasmic binding protein-like I"/>
    <property type="match status" value="1"/>
</dbReference>
<organism evidence="2 3">
    <name type="scientific">Characodon lateralis</name>
    <dbReference type="NCBI Taxonomy" id="208331"/>
    <lineage>
        <taxon>Eukaryota</taxon>
        <taxon>Metazoa</taxon>
        <taxon>Chordata</taxon>
        <taxon>Craniata</taxon>
        <taxon>Vertebrata</taxon>
        <taxon>Euteleostomi</taxon>
        <taxon>Actinopterygii</taxon>
        <taxon>Neopterygii</taxon>
        <taxon>Teleostei</taxon>
        <taxon>Neoteleostei</taxon>
        <taxon>Acanthomorphata</taxon>
        <taxon>Ovalentaria</taxon>
        <taxon>Atherinomorphae</taxon>
        <taxon>Cyprinodontiformes</taxon>
        <taxon>Goodeidae</taxon>
        <taxon>Characodon</taxon>
    </lineage>
</organism>
<feature type="transmembrane region" description="Helical" evidence="1">
    <location>
        <begin position="50"/>
        <end position="73"/>
    </location>
</feature>
<name>A0ABU7F463_9TELE</name>
<accession>A0ABU7F463</accession>
<evidence type="ECO:0000313" key="2">
    <source>
        <dbReference type="EMBL" id="MED6294080.1"/>
    </source>
</evidence>
<evidence type="ECO:0000256" key="1">
    <source>
        <dbReference type="SAM" id="Phobius"/>
    </source>
</evidence>
<keyword evidence="1" id="KW-1133">Transmembrane helix</keyword>
<keyword evidence="1" id="KW-0472">Membrane</keyword>
<dbReference type="InterPro" id="IPR028082">
    <property type="entry name" value="Peripla_BP_I"/>
</dbReference>
<gene>
    <name evidence="2" type="primary">NPR2_3</name>
    <name evidence="2" type="ORF">CHARACLAT_017260</name>
</gene>
<comment type="caution">
    <text evidence="2">The sequence shown here is derived from an EMBL/GenBank/DDBJ whole genome shotgun (WGS) entry which is preliminary data.</text>
</comment>
<evidence type="ECO:0000313" key="3">
    <source>
        <dbReference type="Proteomes" id="UP001352852"/>
    </source>
</evidence>
<protein>
    <submittedName>
        <fullName evidence="2">Nitrogen permease regulator 2</fullName>
    </submittedName>
</protein>
<reference evidence="2 3" key="1">
    <citation type="submission" date="2021-06" db="EMBL/GenBank/DDBJ databases">
        <authorList>
            <person name="Palmer J.M."/>
        </authorList>
    </citation>
    <scope>NUCLEOTIDE SEQUENCE [LARGE SCALE GENOMIC DNA]</scope>
    <source>
        <strain evidence="2 3">CL_MEX2019</strain>
        <tissue evidence="2">Muscle</tissue>
    </source>
</reference>
<dbReference type="Proteomes" id="UP001352852">
    <property type="component" value="Unassembled WGS sequence"/>
</dbReference>
<dbReference type="Gene3D" id="3.40.50.2300">
    <property type="match status" value="1"/>
</dbReference>
<sequence length="109" mass="11929">VVTYFNGSTKEIIWSQTEKIHWPSGGPPLDNPPCVFSTDDPSCNDGQLPVLGIVAVGSGLALIIFGISSFLIYSQSESILIRGVAEERWRSSYPRELTVQQVLQGFQTS</sequence>
<proteinExistence type="predicted"/>